<dbReference type="GO" id="GO:0005911">
    <property type="term" value="C:cell-cell junction"/>
    <property type="evidence" value="ECO:0007669"/>
    <property type="project" value="TreeGrafter"/>
</dbReference>
<evidence type="ECO:0000256" key="1">
    <source>
        <dbReference type="ARBA" id="ARBA00004370"/>
    </source>
</evidence>
<comment type="subcellular location">
    <subcellularLocation>
        <location evidence="1">Membrane</location>
    </subcellularLocation>
</comment>
<evidence type="ECO:0000259" key="9">
    <source>
        <dbReference type="PROSITE" id="PS50234"/>
    </source>
</evidence>
<dbReference type="InterPro" id="IPR050971">
    <property type="entry name" value="Cadherin-domain_protein"/>
</dbReference>
<dbReference type="SMART" id="SM00758">
    <property type="entry name" value="PA14"/>
    <property type="match status" value="1"/>
</dbReference>
<dbReference type="NCBIfam" id="NF033682">
    <property type="entry name" value="retention_LapA"/>
    <property type="match status" value="1"/>
</dbReference>
<dbReference type="GO" id="GO:0007156">
    <property type="term" value="P:homophilic cell adhesion via plasma membrane adhesion molecules"/>
    <property type="evidence" value="ECO:0007669"/>
    <property type="project" value="InterPro"/>
</dbReference>
<dbReference type="InterPro" id="IPR001343">
    <property type="entry name" value="Hemolysn_Ca-bd"/>
</dbReference>
<dbReference type="NCBIfam" id="TIGR03661">
    <property type="entry name" value="T1SS_VCA0849"/>
    <property type="match status" value="1"/>
</dbReference>
<dbReference type="InterPro" id="IPR002035">
    <property type="entry name" value="VWF_A"/>
</dbReference>
<dbReference type="Gene3D" id="2.60.40.3440">
    <property type="match status" value="6"/>
</dbReference>
<feature type="domain" description="Cadherin" evidence="10">
    <location>
        <begin position="635"/>
        <end position="726"/>
    </location>
</feature>
<dbReference type="Pfam" id="PF17803">
    <property type="entry name" value="Cadherin_4"/>
    <property type="match status" value="6"/>
</dbReference>
<dbReference type="InterPro" id="IPR011049">
    <property type="entry name" value="Serralysin-like_metalloprot_C"/>
</dbReference>
<dbReference type="PRINTS" id="PR00313">
    <property type="entry name" value="CABNDNGRPT"/>
</dbReference>
<keyword evidence="5" id="KW-0130">Cell adhesion</keyword>
<dbReference type="InterPro" id="IPR018511">
    <property type="entry name" value="Hemolysin-typ_Ca-bd_CS"/>
</dbReference>
<name>A0A3S8ZV21_9NEIS</name>
<dbReference type="Pfam" id="PF17963">
    <property type="entry name" value="Big_9"/>
    <property type="match status" value="13"/>
</dbReference>
<dbReference type="Pfam" id="PF13519">
    <property type="entry name" value="VWA_2"/>
    <property type="match status" value="1"/>
</dbReference>
<dbReference type="GO" id="GO:0005509">
    <property type="term" value="F:calcium ion binding"/>
    <property type="evidence" value="ECO:0007669"/>
    <property type="project" value="InterPro"/>
</dbReference>
<dbReference type="SMART" id="SM00327">
    <property type="entry name" value="VWA"/>
    <property type="match status" value="1"/>
</dbReference>
<feature type="domain" description="VWFA" evidence="9">
    <location>
        <begin position="2904"/>
        <end position="3094"/>
    </location>
</feature>
<dbReference type="PROSITE" id="PS50234">
    <property type="entry name" value="VWFA"/>
    <property type="match status" value="1"/>
</dbReference>
<dbReference type="CDD" id="cd11304">
    <property type="entry name" value="Cadherin_repeat"/>
    <property type="match status" value="1"/>
</dbReference>
<dbReference type="Gene3D" id="3.40.50.410">
    <property type="entry name" value="von Willebrand factor, type A domain"/>
    <property type="match status" value="1"/>
</dbReference>
<dbReference type="EMBL" id="CP034433">
    <property type="protein sequence ID" value="AZN37284.1"/>
    <property type="molecule type" value="Genomic_DNA"/>
</dbReference>
<dbReference type="InterPro" id="IPR047777">
    <property type="entry name" value="LapA-like_RM"/>
</dbReference>
<dbReference type="RefSeq" id="WP_125974746.1">
    <property type="nucleotide sequence ID" value="NZ_CP034433.1"/>
</dbReference>
<dbReference type="PROSITE" id="PS00330">
    <property type="entry name" value="HEMOLYSIN_CALCIUM"/>
    <property type="match status" value="2"/>
</dbReference>
<evidence type="ECO:0000259" key="10">
    <source>
        <dbReference type="PROSITE" id="PS50268"/>
    </source>
</evidence>
<evidence type="ECO:0000256" key="8">
    <source>
        <dbReference type="SAM" id="MobiDB-lite"/>
    </source>
</evidence>
<dbReference type="Proteomes" id="UP000282438">
    <property type="component" value="Chromosome"/>
</dbReference>
<dbReference type="PANTHER" id="PTHR24025:SF23">
    <property type="entry name" value="NEURAL-CADHERIN"/>
    <property type="match status" value="1"/>
</dbReference>
<dbReference type="InterPro" id="IPR011047">
    <property type="entry name" value="Quinoprotein_ADH-like_sf"/>
</dbReference>
<keyword evidence="3" id="KW-0677">Repeat</keyword>
<dbReference type="OrthoDB" id="8584954at2"/>
<gene>
    <name evidence="11" type="ORF">EJO50_12785</name>
</gene>
<proteinExistence type="predicted"/>
<feature type="domain" description="Cadherin" evidence="10">
    <location>
        <begin position="453"/>
        <end position="545"/>
    </location>
</feature>
<keyword evidence="12" id="KW-1185">Reference proteome</keyword>
<dbReference type="InterPro" id="IPR011658">
    <property type="entry name" value="PA14_dom"/>
</dbReference>
<protein>
    <submittedName>
        <fullName evidence="11">Retention module-containing protein</fullName>
    </submittedName>
</protein>
<dbReference type="SUPFAM" id="SSF49313">
    <property type="entry name" value="Cadherin-like"/>
    <property type="match status" value="6"/>
</dbReference>
<evidence type="ECO:0000256" key="2">
    <source>
        <dbReference type="ARBA" id="ARBA00022692"/>
    </source>
</evidence>
<dbReference type="Pfam" id="PF07691">
    <property type="entry name" value="PA14"/>
    <property type="match status" value="1"/>
</dbReference>
<dbReference type="KEGG" id="iod:EJO50_12785"/>
<keyword evidence="7" id="KW-0472">Membrane</keyword>
<sequence>MAEQISSTNKPNVTVVHIDGNVFLRDATGKSVPLKEGQLLNENEIFVTSADGRVQLLMPNGELLEIGGDRTVQIDAQMLGSTPVDVASAAIADLNASTDKIATALANGTDLSTELEATAAGLAGAAGAEDGHSFVQLGRIVEGVDPLSFVFGSNDLNEQDVIDQGATLIQTIQAADDAINLDEDGSVTVNVLGNDVGSGLTVVSATANNGKVLINPDGSLTYTPNANYNGPDNIFYTVSNPNGSTSSAVVKVSINPVNDLPVVPDTNGNPINTPVAIATKEDTPFTAKLNITDPDGDPLTFSAKDQPAHGTVTVNPDGSYVYTPATDYNGKDSFTVTVDDGKGGTTLVTVDVTVDPVNDAPVGTNQTVVTPEDTPINGQLVATDKDGDPLTFSAKDQPAHGTVTVNPDGSYVYTPATDYNGKDSFTVTVDDGKGGTTLVTVDVTVDPVNDAPVGTNQTVVTPEDTPINGQLVATDKDGDPLTFSAKDQPAHGTVTVNPDGSYVYTPATDYNGKDSFTVTVDDGKGGTTLVTVDVAVDPVNDAPVGTNQTVVTPEDTPINGQLVATDKDGDPLTFSAKDQPAHGTVTVNPDGSYVYTPATDYNGKDSFTVTVDDGKGGTTLVTVDVTVDPVNDAPVGTNQTVVTPEDTPINGQLVATDKDGDPLTFSAKDQPTHGTVTVNPDGSYVYTPATDYNGKDSFTVTVDDGKGGTTLVTIDVTVDPLNDPAVISGADRGEVTEDLSVNAAQQITTGGKLDIIDPDSGEAAFQAQAGTAGTYGQFSIDTAGNWTYVADNTRADIQALDDGETRTEHFTVLSADGTSVTVTVTLNGTNDLPVATAASLITKEGDPLATGQLVATDADTQDQGQLVFAANTPAPVAGLTINANGSYSFDPGHGAYEHLKAGEKLTLNVPYTVTDGTATVNSTLTIEITGTNDKPVVNPPAGPLDPALTYDPSTGTYSHKVPEDTVVTGKVVGSDVDGDTLSYVQATGPAHGTVSIDMNTGAYVYTPGKDYVGNDSFTVTVSDGQGGTALATVKIELTPDTDPAVISGADRGEVTEDLSVNAAQQITTGGKLDITDPDSGEAVFQAQAGTAGTYGQFSIDTAGNWTYVADNTRADIQALDDGETRTEHFTVLSADGTSVTVTVTLNGTNDLPVATAASLITKEGDPLATGQLVATDADTQDQGQLVFAANTPAPVAGLTINANGSYSFDPGHGAYEHLKAGEKLTLNVPYTVTDGTATVNSTLTIEITGTNDKPVVNPPAGPLDPALTYDPSTGTYSHKVPEDTVVTGKVVGSDVDGDTLSYVQATGPAHGTVSIDMNTGAYVYTPGKDYVGNDSFTVTVSDGQGGTALATVKIELTPDTDPAVISGADRGEVTEDLSVNAAQQITTGGKLDITDPDSGEAVFQAQAGTAGTYGQFSIDTAGNWTYVADNTRADIQALDDGETRTEHFTVRSADGTSVTVTVTLNGTNDLPVATAASLITKEGDPLATGQLVATDADTQDQGQLVFAANTPAPVAGLTINANGSYSFDPGHGAYEHLKAGEKLTLNVPYTVTDGTATVNSTLTIEITGTNDKPVVNPPAGPLDPALTYDPSTGTYSHKVPEDTVVTGKVVGSDVDGDTLSYVQATGPVHGTVSIDMNTGAYVYTPGKDYVGNDSFTVTVSDGQGGTALATVKIELTPDTDPAVISGADRGEVTEDLSVNAAQQITTGGKLDITDPDSGEAVFQAQAGTAGTYGQFSIDTAGNWTYVADNTRADIQALDDGETRTEHFTVLSADGTSVTVTVTLNGTNDLPVATAASLITKEGDPLATGQLVATDADTQDQGQLVFAANTPAPVAGLTINANGSYSFDPGHGAYEHLKAGEKLTLNVPYTVTDGTATVNSTLTIEITGTNDKPVVNPPAGPLDPALTYDPSTGTYSHKVPEDTVVTGKVVGSDVDGDTLSYVQATGPVHGTVSIDMNTGAYVYTPGKDYVGNDSFTVTVSDGQGGTALATVKIELTPDTDPAVISGADRGEVTEDLSVNAAQQITTGGKLDITDPDSGEAVFQAQAGTAGTYGQFSIDTAGNWTYVADNTRADIQALDDGETRTEHFTVLSADGTSVTVTVTLNGTNDLPVATAASLITKEGDPLATGQLVATDADTQDQGQLVFAANTPAPVAGLTINANGSYSFDPGHGAYEHLKAGEKLTLNVPYTVTDGTATVNSTLTIEITGTNDKPVVNPPAGPLDPALTYDPSTGTYSHKVPEDTVVTGKVVGSDVDGDTLSYVQATGPAHGTVSIDMNTGAYVYTPGKDYVGNDSFTVTVSDGQGGTALATVKIELTPDTDPAVISGADRGEVTEDLSVNAAQQITTGGKLDITDPDSGEAVFQAQAGTAGTYGQFSIDTAGNWTYVADNTRADIQALDDGETRTEHFTVRSADGTSVTVTVTLNGTNDLPVATAASLITKEGDPLATGQLVATDADTQDQGQLVFAANTPAPVAGLTINANGSYSFDPGHGAYEHLKAGEKLTLNVPYTVTDGTATVNSTLTIEITGTNDKPVVNPPAGPLDPALTYDPSTGTYSHKVPEDTVVTGKVVGSDVDGDTLSYVQATGPVHGTVSIDMNTGAYVYTPGKDYVGNDSFTVTVSDGQGGTALATVKIELTPVNDLPVLVADVKNTLENHPVSGNVLSNDSDPDGALHVTTFTVAGVTVNAGQTANIVGVGTFSIAANGDYIFTPVVNYHGVVPLVTYNVADPLGGTGSSTLTLSITPNQPPIVGNARATVSEEGLLGGITDGAGSPTDTTNSTVSSGTIAISDPDSPSLTTTLIAPTDVLSSGGQALVWSGSGTQNLVAKVGSTTIATVHIDNSGQYSVTLSGPIDHPVNSVEDVKSFNVGVQVSDGRLNSTGTLTVNVEDDAPVGQSKTVNVQIPNVDSNLILTIDVSGSMAEPSGISGKTRLQVTKEAITKLIDDYDALGDVKVMMVTFSSSATTQQSGGQIWMSAGEAKAILANLVANGGTNYDVAVGQVMTNYDKVGKIAGAQNIGYFFSDGEPSTPAVGLDAAETLTWTNFLNSKDINSLALGLGSGVAATHLNPVAYNGTSTGSEANAIIVTDLAQLPPILRDTIVVPNSGDLTGGVISGASSGFGADGGRMNDITVDGVKYTFNVATNSIVTTALASKFTFDAVTHQLKVNTALGGQFAIDMDDGKYAYTPPITKVSGSSENIGFTLIDNDGDLDTSNSRLTINIVPPAQGSTIQLAASTTAIADNTRGLHGEFFGYNYDADKSTGITYNLQSQDNIVGNLDNISDITAVINGRQGSKIVGTGVEASASASDATFVADHVKYGVAPAVTGNLGTNNAVVAGTAITSGNLYNFLGANNVVSDTAGLAATSTFGNTTDSIIRMVGGAYFAAGTYDIRVVADDGFRIAIDGKSVFEHDANQSPSSRVQTGVVISEGMHNLEVLYWEQGGNAVLNVEFKPSGAADSAYVTLGIEDMALFHGTQVPVLTELQDIIEDPNNNGHYLVRSGQEVTGSSQSDTITGSAGRDIIHGGAGNDVINAGAGADRIDGGAGSDTLTGGLGADTFHWTLADKGAVGVPAIDKVTDFSTVSYNAGGDRLDLRDLLQGENHNVGTGNLTQYLHFEKSGADTIIHVSSAGAYTGLFNAGADDQQVILSGIDLTSNGSLADTAIIQDLLNKGKLITD</sequence>
<dbReference type="InterPro" id="IPR002126">
    <property type="entry name" value="Cadherin-like_dom"/>
</dbReference>
<feature type="domain" description="Cadherin" evidence="10">
    <location>
        <begin position="544"/>
        <end position="636"/>
    </location>
</feature>
<dbReference type="Gene3D" id="2.60.40.10">
    <property type="entry name" value="Immunoglobulins"/>
    <property type="match status" value="12"/>
</dbReference>
<keyword evidence="2" id="KW-0812">Transmembrane</keyword>
<dbReference type="PANTHER" id="PTHR24025">
    <property type="entry name" value="DESMOGLEIN FAMILY MEMBER"/>
    <property type="match status" value="1"/>
</dbReference>
<dbReference type="Gene3D" id="2.60.40.1200">
    <property type="match status" value="1"/>
</dbReference>
<dbReference type="InterPro" id="IPR013783">
    <property type="entry name" value="Ig-like_fold"/>
</dbReference>
<organism evidence="11 12">
    <name type="scientific">Iodobacter ciconiae</name>
    <dbReference type="NCBI Taxonomy" id="2496266"/>
    <lineage>
        <taxon>Bacteria</taxon>
        <taxon>Pseudomonadati</taxon>
        <taxon>Pseudomonadota</taxon>
        <taxon>Betaproteobacteria</taxon>
        <taxon>Neisseriales</taxon>
        <taxon>Chitinibacteraceae</taxon>
        <taxon>Iodobacter</taxon>
    </lineage>
</organism>
<reference evidence="11 12" key="1">
    <citation type="submission" date="2018-12" db="EMBL/GenBank/DDBJ databases">
        <title>Complete genome sequence of Iodobacter sp. H11R3.</title>
        <authorList>
            <person name="Bae J.-W."/>
        </authorList>
    </citation>
    <scope>NUCLEOTIDE SEQUENCE [LARGE SCALE GENOMIC DNA]</scope>
    <source>
        <strain evidence="11 12">H11R3</strain>
    </source>
</reference>
<evidence type="ECO:0000313" key="11">
    <source>
        <dbReference type="EMBL" id="AZN37284.1"/>
    </source>
</evidence>
<evidence type="ECO:0000256" key="4">
    <source>
        <dbReference type="ARBA" id="ARBA00022837"/>
    </source>
</evidence>
<dbReference type="GO" id="GO:0016020">
    <property type="term" value="C:membrane"/>
    <property type="evidence" value="ECO:0007669"/>
    <property type="project" value="UniProtKB-SubCell"/>
</dbReference>
<evidence type="ECO:0000256" key="3">
    <source>
        <dbReference type="ARBA" id="ARBA00022737"/>
    </source>
</evidence>
<feature type="domain" description="Cadherin" evidence="10">
    <location>
        <begin position="362"/>
        <end position="454"/>
    </location>
</feature>
<dbReference type="SUPFAM" id="SSF51120">
    <property type="entry name" value="beta-Roll"/>
    <property type="match status" value="1"/>
</dbReference>
<dbReference type="InterPro" id="IPR036465">
    <property type="entry name" value="vWFA_dom_sf"/>
</dbReference>
<accession>A0A3S8ZV21</accession>
<keyword evidence="4" id="KW-0106">Calcium</keyword>
<dbReference type="InterPro" id="IPR019960">
    <property type="entry name" value="T1SS_VCA0849"/>
</dbReference>
<keyword evidence="6" id="KW-1133">Transmembrane helix</keyword>
<dbReference type="PROSITE" id="PS50268">
    <property type="entry name" value="CADHERIN_2"/>
    <property type="match status" value="4"/>
</dbReference>
<dbReference type="SUPFAM" id="SSF53300">
    <property type="entry name" value="vWA-like"/>
    <property type="match status" value="1"/>
</dbReference>
<dbReference type="SUPFAM" id="SSF50998">
    <property type="entry name" value="Quinoprotein alcohol dehydrogenase-like"/>
    <property type="match status" value="1"/>
</dbReference>
<evidence type="ECO:0000256" key="5">
    <source>
        <dbReference type="ARBA" id="ARBA00022889"/>
    </source>
</evidence>
<dbReference type="Pfam" id="PF00353">
    <property type="entry name" value="HemolysinCabind"/>
    <property type="match status" value="1"/>
</dbReference>
<evidence type="ECO:0000256" key="6">
    <source>
        <dbReference type="ARBA" id="ARBA00022989"/>
    </source>
</evidence>
<evidence type="ECO:0000313" key="12">
    <source>
        <dbReference type="Proteomes" id="UP000282438"/>
    </source>
</evidence>
<feature type="compositionally biased region" description="Polar residues" evidence="8">
    <location>
        <begin position="2769"/>
        <end position="2780"/>
    </location>
</feature>
<feature type="region of interest" description="Disordered" evidence="8">
    <location>
        <begin position="2760"/>
        <end position="2780"/>
    </location>
</feature>
<dbReference type="InterPro" id="IPR040853">
    <property type="entry name" value="RapA2_cadherin-like"/>
</dbReference>
<dbReference type="InterPro" id="IPR010221">
    <property type="entry name" value="VCBS_dom"/>
</dbReference>
<dbReference type="CDD" id="cd00198">
    <property type="entry name" value="vWFA"/>
    <property type="match status" value="1"/>
</dbReference>
<evidence type="ECO:0000256" key="7">
    <source>
        <dbReference type="ARBA" id="ARBA00023136"/>
    </source>
</evidence>
<dbReference type="InterPro" id="IPR015919">
    <property type="entry name" value="Cadherin-like_sf"/>
</dbReference>
<dbReference type="NCBIfam" id="NF012211">
    <property type="entry name" value="tand_rpt_95"/>
    <property type="match status" value="12"/>
</dbReference>
<dbReference type="NCBIfam" id="TIGR01965">
    <property type="entry name" value="VCBS_repeat"/>
    <property type="match status" value="22"/>
</dbReference>